<reference evidence="6 7" key="2">
    <citation type="journal article" date="2016" name="Genome Announc.">
        <title>Complete Genome Sequences of Two Interactive Moderate Thermophiles, Paenibacillus napthalenovorans 32O-Y and Paenibacillus sp. 32O-W.</title>
        <authorList>
            <person name="Butler R.R.III."/>
            <person name="Wang J."/>
            <person name="Stark B.C."/>
            <person name="Pombert J.F."/>
        </authorList>
    </citation>
    <scope>NUCLEOTIDE SEQUENCE [LARGE SCALE GENOMIC DNA]</scope>
    <source>
        <strain evidence="6 7">32O-Y</strain>
    </source>
</reference>
<dbReference type="Pfam" id="PF08279">
    <property type="entry name" value="HTH_11"/>
    <property type="match status" value="1"/>
</dbReference>
<dbReference type="GO" id="GO:0004077">
    <property type="term" value="F:biotin--[biotin carboxyl-carrier protein] ligase activity"/>
    <property type="evidence" value="ECO:0007669"/>
    <property type="project" value="UniProtKB-UniRule"/>
</dbReference>
<feature type="binding site" evidence="5">
    <location>
        <position position="186"/>
    </location>
    <ligand>
        <name>biotin</name>
        <dbReference type="ChEBI" id="CHEBI:57586"/>
    </ligand>
</feature>
<dbReference type="Gene3D" id="1.10.10.10">
    <property type="entry name" value="Winged helix-like DNA-binding domain superfamily/Winged helix DNA-binding domain"/>
    <property type="match status" value="1"/>
</dbReference>
<keyword evidence="3 5" id="KW-0067">ATP-binding</keyword>
<comment type="similarity">
    <text evidence="5">Belongs to the biotin--protein ligase family.</text>
</comment>
<dbReference type="InterPro" id="IPR036388">
    <property type="entry name" value="WH-like_DNA-bd_sf"/>
</dbReference>
<sequence length="323" mass="36269">MTDRLLELFEQSNGAFLSGEELSERLQISRTAVWKQIERLRQQGYRFEAAPRKGYRLLAKPDIFDLPAFIGKLQTERFGKHVKYYDEVDSTQTVALSLVAEGAPEGTLVLAERQTAGRGRMGRQWHSPKGKGLWMSMILRPKHIPLSFTPQLTLLVSVALCRAIRAIVPVEAGIKWPNDLLIGGRKAAGILLESSAENETLQHIIAGVGIGVNLEPDDYPPELRNVATSLFIEAGYRIDRVELLCRFLLEWEQLYALYHEQGFAPIKLLWEALSVSLHKPIRCQTAQGLVDGYAEGIDELGALAIRLQDGTIRKMYSGDVEFR</sequence>
<dbReference type="InterPro" id="IPR030855">
    <property type="entry name" value="Bifunct_BirA"/>
</dbReference>
<feature type="binding site" evidence="5">
    <location>
        <position position="114"/>
    </location>
    <ligand>
        <name>biotin</name>
        <dbReference type="ChEBI" id="CHEBI:57586"/>
    </ligand>
</feature>
<keyword evidence="1 5" id="KW-0436">Ligase</keyword>
<dbReference type="InterPro" id="IPR008988">
    <property type="entry name" value="Transcriptional_repressor_C"/>
</dbReference>
<dbReference type="EC" id="6.3.4.15" evidence="5"/>
<organism evidence="6 7">
    <name type="scientific">Paenibacillus naphthalenovorans</name>
    <dbReference type="NCBI Taxonomy" id="162209"/>
    <lineage>
        <taxon>Bacteria</taxon>
        <taxon>Bacillati</taxon>
        <taxon>Bacillota</taxon>
        <taxon>Bacilli</taxon>
        <taxon>Bacillales</taxon>
        <taxon>Paenibacillaceae</taxon>
        <taxon>Paenibacillus</taxon>
    </lineage>
</organism>
<dbReference type="SUPFAM" id="SSF46785">
    <property type="entry name" value="Winged helix' DNA-binding domain"/>
    <property type="match status" value="1"/>
</dbReference>
<dbReference type="SUPFAM" id="SSF55681">
    <property type="entry name" value="Class II aaRS and biotin synthetases"/>
    <property type="match status" value="1"/>
</dbReference>
<dbReference type="EMBL" id="CP013652">
    <property type="protein sequence ID" value="ALS22639.1"/>
    <property type="molecule type" value="Genomic_DNA"/>
</dbReference>
<comment type="caution">
    <text evidence="5">Lacks conserved residue(s) required for the propagation of feature annotation.</text>
</comment>
<keyword evidence="5" id="KW-0804">Transcription</keyword>
<name>A0A0U2MX55_9BACL</name>
<dbReference type="GO" id="GO:0005737">
    <property type="term" value="C:cytoplasm"/>
    <property type="evidence" value="ECO:0007669"/>
    <property type="project" value="TreeGrafter"/>
</dbReference>
<protein>
    <recommendedName>
        <fullName evidence="5">Bifunctional ligase/repressor BirA</fullName>
    </recommendedName>
    <alternativeName>
        <fullName evidence="5">Biotin--[acetyl-CoA-carboxylase] ligase</fullName>
        <ecNumber evidence="5">6.3.4.15</ecNumber>
    </alternativeName>
    <alternativeName>
        <fullName evidence="5">Biotin--protein ligase</fullName>
    </alternativeName>
    <alternativeName>
        <fullName evidence="5">Biotin-[acetyl-CoA carboxylase] synthetase</fullName>
    </alternativeName>
</protein>
<dbReference type="GO" id="GO:0005524">
    <property type="term" value="F:ATP binding"/>
    <property type="evidence" value="ECO:0007669"/>
    <property type="project" value="UniProtKB-UniRule"/>
</dbReference>
<dbReference type="InterPro" id="IPR003142">
    <property type="entry name" value="BPL_C"/>
</dbReference>
<dbReference type="GO" id="GO:0016740">
    <property type="term" value="F:transferase activity"/>
    <property type="evidence" value="ECO:0007669"/>
    <property type="project" value="UniProtKB-ARBA"/>
</dbReference>
<dbReference type="PANTHER" id="PTHR12835:SF5">
    <property type="entry name" value="BIOTIN--PROTEIN LIGASE"/>
    <property type="match status" value="1"/>
</dbReference>
<dbReference type="InterPro" id="IPR004408">
    <property type="entry name" value="Biotin_CoA_COase_ligase"/>
</dbReference>
<keyword evidence="5" id="KW-0805">Transcription regulation</keyword>
<evidence type="ECO:0000313" key="6">
    <source>
        <dbReference type="EMBL" id="ALS22639.1"/>
    </source>
</evidence>
<evidence type="ECO:0000256" key="2">
    <source>
        <dbReference type="ARBA" id="ARBA00022741"/>
    </source>
</evidence>
<dbReference type="RefSeq" id="WP_062408838.1">
    <property type="nucleotide sequence ID" value="NZ_BJCS01000001.1"/>
</dbReference>
<dbReference type="PROSITE" id="PS51733">
    <property type="entry name" value="BPL_LPL_CATALYTIC"/>
    <property type="match status" value="1"/>
</dbReference>
<reference evidence="7" key="1">
    <citation type="submission" date="2015-12" db="EMBL/GenBank/DDBJ databases">
        <title>Complete genome sequences of two moderately thermophilic Paenibacillus species.</title>
        <authorList>
            <person name="Butler R.III."/>
            <person name="Wang J."/>
            <person name="Stark B.C."/>
            <person name="Pombert J.-F."/>
        </authorList>
    </citation>
    <scope>NUCLEOTIDE SEQUENCE [LARGE SCALE GENOMIC DNA]</scope>
    <source>
        <strain evidence="7">32O-Y</strain>
    </source>
</reference>
<feature type="DNA-binding region" description="H-T-H motif" evidence="5">
    <location>
        <begin position="19"/>
        <end position="38"/>
    </location>
</feature>
<dbReference type="CDD" id="cd16442">
    <property type="entry name" value="BPL"/>
    <property type="match status" value="1"/>
</dbReference>
<dbReference type="STRING" id="162209.IJ22_22650"/>
<evidence type="ECO:0000256" key="4">
    <source>
        <dbReference type="ARBA" id="ARBA00023267"/>
    </source>
</evidence>
<comment type="function">
    <text evidence="5">Acts both as a biotin--[acetyl-CoA-carboxylase] ligase and a repressor.</text>
</comment>
<keyword evidence="7" id="KW-1185">Reference proteome</keyword>
<dbReference type="HAMAP" id="MF_00978">
    <property type="entry name" value="Bifunct_BirA"/>
    <property type="match status" value="1"/>
</dbReference>
<dbReference type="InterPro" id="IPR036390">
    <property type="entry name" value="WH_DNA-bd_sf"/>
</dbReference>
<evidence type="ECO:0000313" key="7">
    <source>
        <dbReference type="Proteomes" id="UP000061660"/>
    </source>
</evidence>
<dbReference type="OrthoDB" id="9807064at2"/>
<dbReference type="KEGG" id="pnp:IJ22_22650"/>
<accession>A0A0U2MX55</accession>
<proteinExistence type="inferred from homology"/>
<dbReference type="Pfam" id="PF02237">
    <property type="entry name" value="BPL_C"/>
    <property type="match status" value="1"/>
</dbReference>
<dbReference type="NCBIfam" id="TIGR00121">
    <property type="entry name" value="birA_ligase"/>
    <property type="match status" value="1"/>
</dbReference>
<dbReference type="InterPro" id="IPR045864">
    <property type="entry name" value="aa-tRNA-synth_II/BPL/LPL"/>
</dbReference>
<dbReference type="PATRIC" id="fig|162209.4.peg.2410"/>
<keyword evidence="5" id="KW-0238">DNA-binding</keyword>
<comment type="catalytic activity">
    <reaction evidence="5">
        <text>biotin + L-lysyl-[protein] + ATP = N(6)-biotinyl-L-lysyl-[protein] + AMP + diphosphate + H(+)</text>
        <dbReference type="Rhea" id="RHEA:11756"/>
        <dbReference type="Rhea" id="RHEA-COMP:9752"/>
        <dbReference type="Rhea" id="RHEA-COMP:10505"/>
        <dbReference type="ChEBI" id="CHEBI:15378"/>
        <dbReference type="ChEBI" id="CHEBI:29969"/>
        <dbReference type="ChEBI" id="CHEBI:30616"/>
        <dbReference type="ChEBI" id="CHEBI:33019"/>
        <dbReference type="ChEBI" id="CHEBI:57586"/>
        <dbReference type="ChEBI" id="CHEBI:83144"/>
        <dbReference type="ChEBI" id="CHEBI:456215"/>
        <dbReference type="EC" id="6.3.4.15"/>
    </reaction>
</comment>
<feature type="binding site" evidence="5">
    <location>
        <begin position="118"/>
        <end position="120"/>
    </location>
    <ligand>
        <name>biotin</name>
        <dbReference type="ChEBI" id="CHEBI:57586"/>
    </ligand>
</feature>
<keyword evidence="4 5" id="KW-0092">Biotin</keyword>
<evidence type="ECO:0000256" key="3">
    <source>
        <dbReference type="ARBA" id="ARBA00022840"/>
    </source>
</evidence>
<dbReference type="AlphaFoldDB" id="A0A0U2MX55"/>
<dbReference type="GO" id="GO:0003677">
    <property type="term" value="F:DNA binding"/>
    <property type="evidence" value="ECO:0007669"/>
    <property type="project" value="UniProtKB-UniRule"/>
</dbReference>
<dbReference type="SUPFAM" id="SSF50037">
    <property type="entry name" value="C-terminal domain of transcriptional repressors"/>
    <property type="match status" value="1"/>
</dbReference>
<dbReference type="Gene3D" id="3.30.930.10">
    <property type="entry name" value="Bira Bifunctional Protein, Domain 2"/>
    <property type="match status" value="1"/>
</dbReference>
<dbReference type="Proteomes" id="UP000061660">
    <property type="component" value="Chromosome"/>
</dbReference>
<gene>
    <name evidence="5" type="primary">birA</name>
    <name evidence="6" type="ORF">IJ22_22650</name>
</gene>
<dbReference type="GO" id="GO:0006355">
    <property type="term" value="P:regulation of DNA-templated transcription"/>
    <property type="evidence" value="ECO:0007669"/>
    <property type="project" value="UniProtKB-UniRule"/>
</dbReference>
<dbReference type="GO" id="GO:0009249">
    <property type="term" value="P:protein lipoylation"/>
    <property type="evidence" value="ECO:0007669"/>
    <property type="project" value="UniProtKB-ARBA"/>
</dbReference>
<dbReference type="Gene3D" id="2.30.30.100">
    <property type="match status" value="1"/>
</dbReference>
<dbReference type="PANTHER" id="PTHR12835">
    <property type="entry name" value="BIOTIN PROTEIN LIGASE"/>
    <property type="match status" value="1"/>
</dbReference>
<dbReference type="Pfam" id="PF03099">
    <property type="entry name" value="BPL_LplA_LipB"/>
    <property type="match status" value="1"/>
</dbReference>
<keyword evidence="5" id="KW-0678">Repressor</keyword>
<evidence type="ECO:0000256" key="5">
    <source>
        <dbReference type="HAMAP-Rule" id="MF_00978"/>
    </source>
</evidence>
<dbReference type="InterPro" id="IPR004143">
    <property type="entry name" value="BPL_LPL_catalytic"/>
</dbReference>
<evidence type="ECO:0000256" key="1">
    <source>
        <dbReference type="ARBA" id="ARBA00022598"/>
    </source>
</evidence>
<keyword evidence="2 5" id="KW-0547">Nucleotide-binding</keyword>
<dbReference type="InterPro" id="IPR013196">
    <property type="entry name" value="HTH_11"/>
</dbReference>